<name>A0A9X0WI40_9GAMM</name>
<dbReference type="AlphaFoldDB" id="A0A9X0WI40"/>
<dbReference type="InterPro" id="IPR029044">
    <property type="entry name" value="Nucleotide-diphossugar_trans"/>
</dbReference>
<evidence type="ECO:0000313" key="3">
    <source>
        <dbReference type="EMBL" id="MBK1644905.1"/>
    </source>
</evidence>
<feature type="transmembrane region" description="Helical" evidence="1">
    <location>
        <begin position="229"/>
        <end position="251"/>
    </location>
</feature>
<sequence length="290" mass="31580">MISLVIPAFNEADGLQRTIESLQAVLARLPEPESEILVVDDGSHDETGRIAAAAGATVIRHPHNVGYGQALKSGILAARHDTIVIIDADLTYPAAAIPDLLAEFRQGFDMVVGARTGHHYEGSMFKGPLRTILKFLVEFSAGRSIPDANSGLRVFSRQTIRGYLPHLCNTFSFTTSLTLAYMLTGRFVSYLPIPYHERIGKTKVRLFADSLRTLQYIVQAIIYYNPLKLFLLLTIITVALSIAGFVTAALTGLHAPYFLGVGGLLMAIVVFALGLIADLLRQILVRTGSE</sequence>
<gene>
    <name evidence="3" type="ORF">CKO25_09630</name>
</gene>
<dbReference type="CDD" id="cd04179">
    <property type="entry name" value="DPM_DPG-synthase_like"/>
    <property type="match status" value="1"/>
</dbReference>
<dbReference type="EMBL" id="NRSD01000008">
    <property type="protein sequence ID" value="MBK1644905.1"/>
    <property type="molecule type" value="Genomic_DNA"/>
</dbReference>
<evidence type="ECO:0000256" key="1">
    <source>
        <dbReference type="SAM" id="Phobius"/>
    </source>
</evidence>
<organism evidence="3 4">
    <name type="scientific">Thiocapsa imhoffii</name>
    <dbReference type="NCBI Taxonomy" id="382777"/>
    <lineage>
        <taxon>Bacteria</taxon>
        <taxon>Pseudomonadati</taxon>
        <taxon>Pseudomonadota</taxon>
        <taxon>Gammaproteobacteria</taxon>
        <taxon>Chromatiales</taxon>
        <taxon>Chromatiaceae</taxon>
        <taxon>Thiocapsa</taxon>
    </lineage>
</organism>
<dbReference type="Pfam" id="PF00535">
    <property type="entry name" value="Glycos_transf_2"/>
    <property type="match status" value="1"/>
</dbReference>
<dbReference type="GO" id="GO:0016740">
    <property type="term" value="F:transferase activity"/>
    <property type="evidence" value="ECO:0007669"/>
    <property type="project" value="UniProtKB-KW"/>
</dbReference>
<keyword evidence="4" id="KW-1185">Reference proteome</keyword>
<dbReference type="InterPro" id="IPR050256">
    <property type="entry name" value="Glycosyltransferase_2"/>
</dbReference>
<evidence type="ECO:0000259" key="2">
    <source>
        <dbReference type="Pfam" id="PF00535"/>
    </source>
</evidence>
<keyword evidence="1" id="KW-1133">Transmembrane helix</keyword>
<dbReference type="SUPFAM" id="SSF53448">
    <property type="entry name" value="Nucleotide-diphospho-sugar transferases"/>
    <property type="match status" value="1"/>
</dbReference>
<comment type="caution">
    <text evidence="3">The sequence shown here is derived from an EMBL/GenBank/DDBJ whole genome shotgun (WGS) entry which is preliminary data.</text>
</comment>
<reference evidence="3 4" key="1">
    <citation type="journal article" date="2020" name="Microorganisms">
        <title>Osmotic Adaptation and Compatible Solute Biosynthesis of Phototrophic Bacteria as Revealed from Genome Analyses.</title>
        <authorList>
            <person name="Imhoff J.F."/>
            <person name="Rahn T."/>
            <person name="Kunzel S."/>
            <person name="Keller A."/>
            <person name="Neulinger S.C."/>
        </authorList>
    </citation>
    <scope>NUCLEOTIDE SEQUENCE [LARGE SCALE GENOMIC DNA]</scope>
    <source>
        <strain evidence="3 4">DSM 21303</strain>
    </source>
</reference>
<keyword evidence="1" id="KW-0812">Transmembrane</keyword>
<keyword evidence="3" id="KW-0808">Transferase</keyword>
<feature type="transmembrane region" description="Helical" evidence="1">
    <location>
        <begin position="257"/>
        <end position="280"/>
    </location>
</feature>
<dbReference type="InterPro" id="IPR001173">
    <property type="entry name" value="Glyco_trans_2-like"/>
</dbReference>
<keyword evidence="1" id="KW-0472">Membrane</keyword>
<dbReference type="Proteomes" id="UP001138802">
    <property type="component" value="Unassembled WGS sequence"/>
</dbReference>
<proteinExistence type="predicted"/>
<dbReference type="Gene3D" id="3.90.550.10">
    <property type="entry name" value="Spore Coat Polysaccharide Biosynthesis Protein SpsA, Chain A"/>
    <property type="match status" value="1"/>
</dbReference>
<dbReference type="RefSeq" id="WP_200387711.1">
    <property type="nucleotide sequence ID" value="NZ_NRSD01000008.1"/>
</dbReference>
<dbReference type="PANTHER" id="PTHR48090:SF7">
    <property type="entry name" value="RFBJ PROTEIN"/>
    <property type="match status" value="1"/>
</dbReference>
<protein>
    <submittedName>
        <fullName evidence="3">Family 2 glycosyl transferase</fullName>
    </submittedName>
</protein>
<accession>A0A9X0WI40</accession>
<feature type="domain" description="Glycosyltransferase 2-like" evidence="2">
    <location>
        <begin position="3"/>
        <end position="159"/>
    </location>
</feature>
<dbReference type="PANTHER" id="PTHR48090">
    <property type="entry name" value="UNDECAPRENYL-PHOSPHATE 4-DEOXY-4-FORMAMIDO-L-ARABINOSE TRANSFERASE-RELATED"/>
    <property type="match status" value="1"/>
</dbReference>
<evidence type="ECO:0000313" key="4">
    <source>
        <dbReference type="Proteomes" id="UP001138802"/>
    </source>
</evidence>